<name>A0A9X2JL61_9LACO</name>
<feature type="transmembrane region" description="Helical" evidence="2">
    <location>
        <begin position="6"/>
        <end position="28"/>
    </location>
</feature>
<organism evidence="3 4">
    <name type="scientific">Ligilactobacillus ubinensis</name>
    <dbReference type="NCBI Taxonomy" id="2876789"/>
    <lineage>
        <taxon>Bacteria</taxon>
        <taxon>Bacillati</taxon>
        <taxon>Bacillota</taxon>
        <taxon>Bacilli</taxon>
        <taxon>Lactobacillales</taxon>
        <taxon>Lactobacillaceae</taxon>
        <taxon>Ligilactobacillus</taxon>
    </lineage>
</organism>
<evidence type="ECO:0000313" key="3">
    <source>
        <dbReference type="EMBL" id="MCP0886559.1"/>
    </source>
</evidence>
<reference evidence="3 4" key="1">
    <citation type="journal article" date="2023" name="Int. J. Syst. Evol. Microbiol.">
        <title>Ligilactobacillus ubinensis sp. nov., a novel species isolated from the wild ferment of a durian fruit (Durio zibethinus).</title>
        <authorList>
            <person name="Heng Y.C."/>
            <person name="Menon N."/>
            <person name="Chen B."/>
            <person name="Loo B.Z.L."/>
            <person name="Wong G.W.J."/>
            <person name="Lim A.C.H."/>
            <person name="Silvaraju S."/>
            <person name="Kittelmann S."/>
        </authorList>
    </citation>
    <scope>NUCLEOTIDE SEQUENCE [LARGE SCALE GENOMIC DNA]</scope>
    <source>
        <strain evidence="3 4">WILCCON 0076</strain>
    </source>
</reference>
<evidence type="ECO:0000313" key="4">
    <source>
        <dbReference type="Proteomes" id="UP001139006"/>
    </source>
</evidence>
<dbReference type="AlphaFoldDB" id="A0A9X2JL61"/>
<keyword evidence="2" id="KW-0472">Membrane</keyword>
<feature type="region of interest" description="Disordered" evidence="1">
    <location>
        <begin position="175"/>
        <end position="224"/>
    </location>
</feature>
<evidence type="ECO:0000256" key="2">
    <source>
        <dbReference type="SAM" id="Phobius"/>
    </source>
</evidence>
<keyword evidence="2" id="KW-0812">Transmembrane</keyword>
<feature type="compositionally biased region" description="Low complexity" evidence="1">
    <location>
        <begin position="175"/>
        <end position="204"/>
    </location>
</feature>
<accession>A0A9X2JL61</accession>
<sequence>MGNVKLIGLSIVGLFIVGGATYGSLSVYNSRINASKINISIREVNRKYVELSSEKNDNKKLKALESLEQEYTKYLNSGNTNSKITIEYKNDITRAKNYFKKQVDKKITQNTTKKLGDEKEDSLTAKIKNLKKISAKVTAQCGIVYTSSEVKRYNKKIDNLIAKYNKKISDLAKATSSQTQVSSTATSSSINTASSTQTTYSSSTMAKSEIASSSSYTGTKTSTRTSSIWGTYHSAMTKAYSRAESASVGNNEENAGQASEETTTAITSNEENDTTSTNAN</sequence>
<proteinExistence type="predicted"/>
<dbReference type="EMBL" id="JAIULA010000006">
    <property type="protein sequence ID" value="MCP0886559.1"/>
    <property type="molecule type" value="Genomic_DNA"/>
</dbReference>
<gene>
    <name evidence="3" type="ORF">LB941_04310</name>
</gene>
<keyword evidence="2" id="KW-1133">Transmembrane helix</keyword>
<feature type="compositionally biased region" description="Low complexity" evidence="1">
    <location>
        <begin position="212"/>
        <end position="224"/>
    </location>
</feature>
<feature type="compositionally biased region" description="Polar residues" evidence="1">
    <location>
        <begin position="247"/>
        <end position="266"/>
    </location>
</feature>
<protein>
    <submittedName>
        <fullName evidence="3">Uncharacterized protein</fullName>
    </submittedName>
</protein>
<keyword evidence="4" id="KW-1185">Reference proteome</keyword>
<feature type="region of interest" description="Disordered" evidence="1">
    <location>
        <begin position="243"/>
        <end position="280"/>
    </location>
</feature>
<comment type="caution">
    <text evidence="3">The sequence shown here is derived from an EMBL/GenBank/DDBJ whole genome shotgun (WGS) entry which is preliminary data.</text>
</comment>
<dbReference type="Proteomes" id="UP001139006">
    <property type="component" value="Unassembled WGS sequence"/>
</dbReference>
<evidence type="ECO:0000256" key="1">
    <source>
        <dbReference type="SAM" id="MobiDB-lite"/>
    </source>
</evidence>
<dbReference type="RefSeq" id="WP_253359777.1">
    <property type="nucleotide sequence ID" value="NZ_JAIULA010000006.1"/>
</dbReference>